<dbReference type="InterPro" id="IPR020843">
    <property type="entry name" value="ER"/>
</dbReference>
<dbReference type="RefSeq" id="XP_012182068.1">
    <property type="nucleotide sequence ID" value="XM_012326678.1"/>
</dbReference>
<evidence type="ECO:0000259" key="1">
    <source>
        <dbReference type="SMART" id="SM00829"/>
    </source>
</evidence>
<dbReference type="InterPro" id="IPR047122">
    <property type="entry name" value="Trans-enoyl_RdTase-like"/>
</dbReference>
<dbReference type="STRING" id="599839.J4GQ06"/>
<name>J4GQ06_9APHY</name>
<evidence type="ECO:0000313" key="3">
    <source>
        <dbReference type="Proteomes" id="UP000006352"/>
    </source>
</evidence>
<dbReference type="Proteomes" id="UP000006352">
    <property type="component" value="Unassembled WGS sequence"/>
</dbReference>
<dbReference type="CDD" id="cd08249">
    <property type="entry name" value="enoyl_reductase_like"/>
    <property type="match status" value="1"/>
</dbReference>
<evidence type="ECO:0000313" key="2">
    <source>
        <dbReference type="EMBL" id="CCM02785.1"/>
    </source>
</evidence>
<accession>J4GQ06</accession>
<protein>
    <recommendedName>
        <fullName evidence="1">Enoyl reductase (ER) domain-containing protein</fullName>
    </recommendedName>
</protein>
<dbReference type="GeneID" id="24097696"/>
<keyword evidence="3" id="KW-1185">Reference proteome</keyword>
<reference evidence="2 3" key="1">
    <citation type="journal article" date="2012" name="Appl. Environ. Microbiol.">
        <title>Short-read sequencing for genomic analysis of the brown rot fungus Fibroporia radiculosa.</title>
        <authorList>
            <person name="Tang J.D."/>
            <person name="Perkins A.D."/>
            <person name="Sonstegard T.S."/>
            <person name="Schroeder S.G."/>
            <person name="Burgess S.C."/>
            <person name="Diehl S.V."/>
        </authorList>
    </citation>
    <scope>NUCLEOTIDE SEQUENCE [LARGE SCALE GENOMIC DNA]</scope>
    <source>
        <strain evidence="2 3">TFFH 294</strain>
    </source>
</reference>
<dbReference type="PANTHER" id="PTHR45348:SF2">
    <property type="entry name" value="ZINC-TYPE ALCOHOL DEHYDROGENASE-LIKE PROTEIN C2E1P3.01"/>
    <property type="match status" value="1"/>
</dbReference>
<dbReference type="InterPro" id="IPR013154">
    <property type="entry name" value="ADH-like_N"/>
</dbReference>
<organism evidence="2 3">
    <name type="scientific">Fibroporia radiculosa</name>
    <dbReference type="NCBI Taxonomy" id="599839"/>
    <lineage>
        <taxon>Eukaryota</taxon>
        <taxon>Fungi</taxon>
        <taxon>Dikarya</taxon>
        <taxon>Basidiomycota</taxon>
        <taxon>Agaricomycotina</taxon>
        <taxon>Agaricomycetes</taxon>
        <taxon>Polyporales</taxon>
        <taxon>Fibroporiaceae</taxon>
        <taxon>Fibroporia</taxon>
    </lineage>
</organism>
<dbReference type="EMBL" id="HE797092">
    <property type="protein sequence ID" value="CCM02785.1"/>
    <property type="molecule type" value="Genomic_DNA"/>
</dbReference>
<dbReference type="Pfam" id="PF00107">
    <property type="entry name" value="ADH_zinc_N"/>
    <property type="match status" value="1"/>
</dbReference>
<dbReference type="AlphaFoldDB" id="J4GQ06"/>
<dbReference type="PANTHER" id="PTHR45348">
    <property type="entry name" value="HYPOTHETICAL OXIDOREDUCTASE (EUROFUNG)"/>
    <property type="match status" value="1"/>
</dbReference>
<dbReference type="OrthoDB" id="3233595at2759"/>
<sequence>MSATQKALLLGAKQGTFSISTIPIPQPGPGQLLLKIHAVALNPVDWKVQVNGIIVTDYPAVLGTDISGTVEKLGVGVEDFEVGDKVCTQGYFHNEHAGFQQYTLANADITAKLPPNVSFEGAATLPVGLATAALGLYTENLPQNVDFGSAGLTPPWVAGGEQKYARKPIVVIGASSSVGQCVVQLARLSGYSPIIATASLHNTDHLLSLGATHVLSRNLNPAALQSSIKEITTEPLDLIYDAISLPETQNLAYELLEPGGCLIIVLFPKIRIDPSTGGQKEKRVEKAFGQVNFPPENRNAARGLYKNLTKYLETGLIQPNRVEVLPGGLEGIVSGLDRLQNDNVSGAKLVVRPQETA</sequence>
<dbReference type="InterPro" id="IPR036291">
    <property type="entry name" value="NAD(P)-bd_dom_sf"/>
</dbReference>
<dbReference type="SMART" id="SM00829">
    <property type="entry name" value="PKS_ER"/>
    <property type="match status" value="1"/>
</dbReference>
<dbReference type="InterPro" id="IPR011032">
    <property type="entry name" value="GroES-like_sf"/>
</dbReference>
<proteinExistence type="predicted"/>
<dbReference type="HOGENOM" id="CLU_026673_16_5_1"/>
<dbReference type="Gene3D" id="3.40.50.720">
    <property type="entry name" value="NAD(P)-binding Rossmann-like Domain"/>
    <property type="match status" value="1"/>
</dbReference>
<dbReference type="Gene3D" id="3.90.180.10">
    <property type="entry name" value="Medium-chain alcohol dehydrogenases, catalytic domain"/>
    <property type="match status" value="1"/>
</dbReference>
<dbReference type="InParanoid" id="J4GQ06"/>
<dbReference type="GO" id="GO:0016651">
    <property type="term" value="F:oxidoreductase activity, acting on NAD(P)H"/>
    <property type="evidence" value="ECO:0007669"/>
    <property type="project" value="InterPro"/>
</dbReference>
<dbReference type="InterPro" id="IPR013149">
    <property type="entry name" value="ADH-like_C"/>
</dbReference>
<dbReference type="SUPFAM" id="SSF51735">
    <property type="entry name" value="NAD(P)-binding Rossmann-fold domains"/>
    <property type="match status" value="1"/>
</dbReference>
<dbReference type="SUPFAM" id="SSF50129">
    <property type="entry name" value="GroES-like"/>
    <property type="match status" value="1"/>
</dbReference>
<gene>
    <name evidence="2" type="ORF">FIBRA_04894</name>
</gene>
<dbReference type="Pfam" id="PF08240">
    <property type="entry name" value="ADH_N"/>
    <property type="match status" value="1"/>
</dbReference>
<feature type="domain" description="Enoyl reductase (ER)" evidence="1">
    <location>
        <begin position="15"/>
        <end position="351"/>
    </location>
</feature>